<reference evidence="1 2" key="1">
    <citation type="journal article" date="2020" name="Genomics">
        <title>Characterization of a novel alphabaculovirus isolated from the Southern armyworm, Spodoptera eridania (Cramer, 1782) (Lepidoptera: Noctuidae) and the evolution of odv-e66, a bacterium-acquired baculoviral chondroitinase gene.</title>
        <authorList>
            <person name="Rodrigues D.T."/>
            <person name="Peterson L."/>
            <person name="de Oliveira L.B."/>
            <person name="Sosa-Gomez D.R."/>
            <person name="Ribeiro B.M."/>
            <person name="Ardisson-Araujo D.M.P."/>
        </authorList>
    </citation>
    <scope>NUCLEOTIDE SEQUENCE [LARGE SCALE GENOMIC DNA]</scope>
    <source>
        <strain evidence="1">CNPSo-165</strain>
    </source>
</reference>
<proteinExistence type="predicted"/>
<keyword evidence="2" id="KW-1185">Reference proteome</keyword>
<evidence type="ECO:0000313" key="1">
    <source>
        <dbReference type="EMBL" id="QNV47868.1"/>
    </source>
</evidence>
<dbReference type="RefSeq" id="YP_010800461.1">
    <property type="nucleotide sequence ID" value="NC_076869.1"/>
</dbReference>
<organism evidence="1 2">
    <name type="scientific">Spodoptera eridania nucleopolyhedrovirus</name>
    <dbReference type="NCBI Taxonomy" id="2315721"/>
    <lineage>
        <taxon>Viruses</taxon>
        <taxon>Viruses incertae sedis</taxon>
        <taxon>Naldaviricetes</taxon>
        <taxon>Lefavirales</taxon>
        <taxon>Baculoviridae</taxon>
        <taxon>Alphabaculovirus</taxon>
        <taxon>Alphabaculovirus speridaniae</taxon>
    </lineage>
</organism>
<dbReference type="Proteomes" id="UP000831439">
    <property type="component" value="Segment"/>
</dbReference>
<dbReference type="EMBL" id="MT040195">
    <property type="protein sequence ID" value="QNV47868.1"/>
    <property type="molecule type" value="Genomic_DNA"/>
</dbReference>
<dbReference type="GeneID" id="80539065"/>
<sequence>MTNLSYPAVASFDKYTNDVRVTQISFDSRKQLYDTTIELFDIDERYIFDTENDRLMNLLVPQQFMVRVNDNYYVPESVEYQPTGHVIMHVLLPVDNVRSIAVHVNMLYFEHDGAAWTVPDNIKEAFSDDS</sequence>
<name>A0ABX6TQ75_9ABAC</name>
<protein>
    <submittedName>
        <fullName evidence="1">Uncharacterized protein</fullName>
    </submittedName>
</protein>
<evidence type="ECO:0000313" key="2">
    <source>
        <dbReference type="Proteomes" id="UP000831439"/>
    </source>
</evidence>
<accession>A0ABX6TQ75</accession>